<dbReference type="RefSeq" id="WP_166677613.1">
    <property type="nucleotide sequence ID" value="NZ_FOWW01000006.1"/>
</dbReference>
<reference evidence="2" key="1">
    <citation type="submission" date="2016-10" db="EMBL/GenBank/DDBJ databases">
        <authorList>
            <person name="Varghese N."/>
            <person name="Submissions S."/>
        </authorList>
    </citation>
    <scope>NUCLEOTIDE SEQUENCE [LARGE SCALE GENOMIC DNA]</scope>
    <source>
        <strain evidence="2">CGMCC 4.5579</strain>
    </source>
</reference>
<name>A0A1I5XTV7_9PSEU</name>
<evidence type="ECO:0000313" key="1">
    <source>
        <dbReference type="EMBL" id="SFQ35413.1"/>
    </source>
</evidence>
<organism evidence="1 2">
    <name type="scientific">Amycolatopsis arida</name>
    <dbReference type="NCBI Taxonomy" id="587909"/>
    <lineage>
        <taxon>Bacteria</taxon>
        <taxon>Bacillati</taxon>
        <taxon>Actinomycetota</taxon>
        <taxon>Actinomycetes</taxon>
        <taxon>Pseudonocardiales</taxon>
        <taxon>Pseudonocardiaceae</taxon>
        <taxon>Amycolatopsis</taxon>
    </lineage>
</organism>
<evidence type="ECO:0008006" key="3">
    <source>
        <dbReference type="Google" id="ProtNLM"/>
    </source>
</evidence>
<sequence>MVPGAALADATFAASAAQRAQTRLNERARMFDGLARQTQSRLPGTVYRGIPGSDAGRALRNVDAAQRGASQAARGARIAARFGGKLPVIGTGIAITSAGYDIANGKPPGKAVVSTAAGIGAGVAAGAAVGSVVPVAGTAVGAVVGAGVGLVASGAVDAAWDRLPKGVTDPIDKGLTAAGKAVGGGAKKVWDSIF</sequence>
<keyword evidence="2" id="KW-1185">Reference proteome</keyword>
<gene>
    <name evidence="1" type="ORF">SAMN05421810_106252</name>
</gene>
<protein>
    <recommendedName>
        <fullName evidence="3">Glycine zipper</fullName>
    </recommendedName>
</protein>
<dbReference type="EMBL" id="FOWW01000006">
    <property type="protein sequence ID" value="SFQ35413.1"/>
    <property type="molecule type" value="Genomic_DNA"/>
</dbReference>
<evidence type="ECO:0000313" key="2">
    <source>
        <dbReference type="Proteomes" id="UP000198727"/>
    </source>
</evidence>
<proteinExistence type="predicted"/>
<accession>A0A1I5XTV7</accession>
<dbReference type="Proteomes" id="UP000198727">
    <property type="component" value="Unassembled WGS sequence"/>
</dbReference>
<dbReference type="AlphaFoldDB" id="A0A1I5XTV7"/>